<evidence type="ECO:0000256" key="3">
    <source>
        <dbReference type="ARBA" id="ARBA00005186"/>
    </source>
</evidence>
<keyword evidence="11 15" id="KW-0135">Cellulose biosynthesis</keyword>
<dbReference type="PRINTS" id="PR01440">
    <property type="entry name" value="CELLSNTHASEB"/>
</dbReference>
<comment type="pathway">
    <text evidence="3 15">Glycan metabolism; bacterial cellulose biosynthesis.</text>
</comment>
<keyword evidence="7 15" id="KW-1003">Cell membrane</keyword>
<evidence type="ECO:0000256" key="10">
    <source>
        <dbReference type="ARBA" id="ARBA00022692"/>
    </source>
</evidence>
<keyword evidence="17" id="KW-1185">Reference proteome</keyword>
<keyword evidence="13 15" id="KW-0472">Membrane</keyword>
<evidence type="ECO:0000256" key="12">
    <source>
        <dbReference type="ARBA" id="ARBA00022989"/>
    </source>
</evidence>
<keyword evidence="15" id="KW-0732">Signal</keyword>
<dbReference type="GO" id="GO:0005886">
    <property type="term" value="C:plasma membrane"/>
    <property type="evidence" value="ECO:0007669"/>
    <property type="project" value="UniProtKB-SubCell"/>
</dbReference>
<proteinExistence type="inferred from homology"/>
<sequence>MMVNVMRHILCWVSAVLLVSLSAHAVAGQGDEMPPVLENQIFDLPQSTHRYTFRELGGDQPLLIDGMSNRLTLGFGSRMDQLVQGGTLYLNYTYSPTLLEDISQFRVRLNGELIRAVQLTSDGASERQQIRMELPAEYFDLYNELEFELLAEARGMQCSVVAPQAWLEFLGDSRLELTRQHLVVANDLSWFPEPFVDQRDFSRVNLHYLVPDQLSTHHVAAAGILSSYFGNIANWRGLQTHVYRYPEHQEDIHEVRAWPEHHAIVLMTNEQRPWLFRDLPAITTPTIRMVTNPVNQAYKMLLVQAPDAAGLIKAVQGLVENPVGMSGPELRVNQVRVERRAPYSAPRWISTQRPVRLAELVEFQSELQRSGYAGEPIGMNLRLPPDLFTWQRQGIPMDLRFRYTPPVAADESRMSVFVNDEFIKGYTLTERGFGGDHQRLRVPLLASNPFVESTIQIPAFKLGAVNRLDFRFSFSAVSEECRTRPLGNTVAAIDGDSQIDLRGYQHYTEMPNLHLFVKTGYPFSRQDDLANTILVIESSPSDTEFNATMTALGLIGASTGHHGSLLSVSTVAELPQRTEKDLLIVGGGALREFLERFGRDSLDRQLRHHGLAGSQSLLFSPQEDIQISGPSAALVSFESPLARQATVVALTANQDEFLSQVDALLRSPERNTAVRGFMSVLTPGSERHLRTYETYYVGELRLWTRLHFHLARYPVVVSVITLLALITLVLVLYWFLAGIARRRSERRRS</sequence>
<evidence type="ECO:0000256" key="2">
    <source>
        <dbReference type="ARBA" id="ARBA00004377"/>
    </source>
</evidence>
<evidence type="ECO:0000256" key="5">
    <source>
        <dbReference type="ARBA" id="ARBA00011437"/>
    </source>
</evidence>
<dbReference type="InterPro" id="IPR018513">
    <property type="entry name" value="Cell_synthase_bac"/>
</dbReference>
<evidence type="ECO:0000256" key="6">
    <source>
        <dbReference type="ARBA" id="ARBA00021844"/>
    </source>
</evidence>
<dbReference type="Proteomes" id="UP000288405">
    <property type="component" value="Unassembled WGS sequence"/>
</dbReference>
<feature type="signal peptide" evidence="15">
    <location>
        <begin position="1"/>
        <end position="25"/>
    </location>
</feature>
<dbReference type="InterPro" id="IPR003920">
    <property type="entry name" value="Cell_synth_B"/>
</dbReference>
<gene>
    <name evidence="16" type="ORF">CWE11_03180</name>
</gene>
<dbReference type="UniPathway" id="UPA00694"/>
<keyword evidence="8 15" id="KW-0997">Cell inner membrane</keyword>
<evidence type="ECO:0000256" key="15">
    <source>
        <dbReference type="RuleBase" id="RU365021"/>
    </source>
</evidence>
<dbReference type="RefSeq" id="WP_126776152.1">
    <property type="nucleotide sequence ID" value="NZ_PIPM01000002.1"/>
</dbReference>
<reference evidence="16 17" key="1">
    <citation type="journal article" date="2011" name="Front. Microbiol.">
        <title>Genomic signatures of strain selection and enhancement in Bacillus atrophaeus var. globigii, a historical biowarfare simulant.</title>
        <authorList>
            <person name="Gibbons H.S."/>
            <person name="Broomall S.M."/>
            <person name="McNew L.A."/>
            <person name="Daligault H."/>
            <person name="Chapman C."/>
            <person name="Bruce D."/>
            <person name="Karavis M."/>
            <person name="Krepps M."/>
            <person name="McGregor P.A."/>
            <person name="Hong C."/>
            <person name="Park K.H."/>
            <person name="Akmal A."/>
            <person name="Feldman A."/>
            <person name="Lin J.S."/>
            <person name="Chang W.E."/>
            <person name="Higgs B.W."/>
            <person name="Demirev P."/>
            <person name="Lindquist J."/>
            <person name="Liem A."/>
            <person name="Fochler E."/>
            <person name="Read T.D."/>
            <person name="Tapia R."/>
            <person name="Johnson S."/>
            <person name="Bishop-Lilly K.A."/>
            <person name="Detter C."/>
            <person name="Han C."/>
            <person name="Sozhamannan S."/>
            <person name="Rosenzweig C.N."/>
            <person name="Skowronski E.W."/>
        </authorList>
    </citation>
    <scope>NUCLEOTIDE SEQUENCE [LARGE SCALE GENOMIC DNA]</scope>
    <source>
        <strain evidence="16 17">GYP-17</strain>
    </source>
</reference>
<dbReference type="Gene3D" id="2.60.120.260">
    <property type="entry name" value="Galactose-binding domain-like"/>
    <property type="match status" value="2"/>
</dbReference>
<dbReference type="AlphaFoldDB" id="A0A432WPS4"/>
<comment type="function">
    <text evidence="1 15">Binds the cellulose synthase activator, bis-(3'-5') cyclic diguanylic acid (c-di-GMP).</text>
</comment>
<feature type="chain" id="PRO_5018811928" description="Cyclic di-GMP-binding protein" evidence="15">
    <location>
        <begin position="26"/>
        <end position="749"/>
    </location>
</feature>
<evidence type="ECO:0000313" key="16">
    <source>
        <dbReference type="EMBL" id="RUO35775.1"/>
    </source>
</evidence>
<dbReference type="GO" id="GO:0030244">
    <property type="term" value="P:cellulose biosynthetic process"/>
    <property type="evidence" value="ECO:0007669"/>
    <property type="project" value="UniProtKB-KW"/>
</dbReference>
<evidence type="ECO:0000256" key="9">
    <source>
        <dbReference type="ARBA" id="ARBA00022636"/>
    </source>
</evidence>
<dbReference type="PANTHER" id="PTHR39083">
    <property type="entry name" value="CYCLIC DI-GMP-BINDING PROTEIN"/>
    <property type="match status" value="1"/>
</dbReference>
<accession>A0A432WPS4</accession>
<evidence type="ECO:0000256" key="8">
    <source>
        <dbReference type="ARBA" id="ARBA00022519"/>
    </source>
</evidence>
<evidence type="ECO:0000256" key="14">
    <source>
        <dbReference type="ARBA" id="ARBA00033444"/>
    </source>
</evidence>
<comment type="subunit">
    <text evidence="5 15">Tightly associated with the cellulose synthase catalytic subunit.</text>
</comment>
<keyword evidence="9 15" id="KW-0973">c-di-GMP</keyword>
<evidence type="ECO:0000313" key="17">
    <source>
        <dbReference type="Proteomes" id="UP000288405"/>
    </source>
</evidence>
<dbReference type="EMBL" id="PIPM01000002">
    <property type="protein sequence ID" value="RUO35775.1"/>
    <property type="molecule type" value="Genomic_DNA"/>
</dbReference>
<evidence type="ECO:0000256" key="1">
    <source>
        <dbReference type="ARBA" id="ARBA00002057"/>
    </source>
</evidence>
<evidence type="ECO:0000256" key="13">
    <source>
        <dbReference type="ARBA" id="ARBA00023136"/>
    </source>
</evidence>
<name>A0A432WPS4_9GAMM</name>
<keyword evidence="10 15" id="KW-0812">Transmembrane</keyword>
<dbReference type="PANTHER" id="PTHR39083:SF1">
    <property type="entry name" value="CYCLIC DI-GMP-BINDING PROTEIN"/>
    <property type="match status" value="1"/>
</dbReference>
<dbReference type="OrthoDB" id="9806702at2"/>
<comment type="subcellular location">
    <subcellularLocation>
        <location evidence="2">Cell inner membrane</location>
        <topology evidence="2">Single-pass membrane protein</topology>
    </subcellularLocation>
</comment>
<feature type="transmembrane region" description="Helical" evidence="15">
    <location>
        <begin position="715"/>
        <end position="740"/>
    </location>
</feature>
<dbReference type="GO" id="GO:0006011">
    <property type="term" value="P:UDP-alpha-D-glucose metabolic process"/>
    <property type="evidence" value="ECO:0007669"/>
    <property type="project" value="InterPro"/>
</dbReference>
<organism evidence="16 17">
    <name type="scientific">Aliidiomarina sanyensis</name>
    <dbReference type="NCBI Taxonomy" id="1249555"/>
    <lineage>
        <taxon>Bacteria</taxon>
        <taxon>Pseudomonadati</taxon>
        <taxon>Pseudomonadota</taxon>
        <taxon>Gammaproteobacteria</taxon>
        <taxon>Alteromonadales</taxon>
        <taxon>Idiomarinaceae</taxon>
        <taxon>Aliidiomarina</taxon>
    </lineage>
</organism>
<comment type="similarity">
    <text evidence="4 15">Belongs to the AcsB/BcsB family.</text>
</comment>
<protein>
    <recommendedName>
        <fullName evidence="6 15">Cyclic di-GMP-binding protein</fullName>
    </recommendedName>
    <alternativeName>
        <fullName evidence="14 15">Cellulose synthase regulatory subunit</fullName>
    </alternativeName>
</protein>
<comment type="caution">
    <text evidence="16">The sequence shown here is derived from an EMBL/GenBank/DDBJ whole genome shotgun (WGS) entry which is preliminary data.</text>
</comment>
<dbReference type="Pfam" id="PF03170">
    <property type="entry name" value="BcsB"/>
    <property type="match status" value="1"/>
</dbReference>
<evidence type="ECO:0000256" key="11">
    <source>
        <dbReference type="ARBA" id="ARBA00022916"/>
    </source>
</evidence>
<evidence type="ECO:0000256" key="4">
    <source>
        <dbReference type="ARBA" id="ARBA00010714"/>
    </source>
</evidence>
<evidence type="ECO:0000256" key="7">
    <source>
        <dbReference type="ARBA" id="ARBA00022475"/>
    </source>
</evidence>
<keyword evidence="12 15" id="KW-1133">Transmembrane helix</keyword>